<gene>
    <name evidence="13" type="ORF">J5N97_023766</name>
</gene>
<feature type="compositionally biased region" description="Basic residues" evidence="9">
    <location>
        <begin position="113"/>
        <end position="123"/>
    </location>
</feature>
<dbReference type="Pfam" id="PF02373">
    <property type="entry name" value="JmjC"/>
    <property type="match status" value="1"/>
</dbReference>
<evidence type="ECO:0008006" key="15">
    <source>
        <dbReference type="Google" id="ProtNLM"/>
    </source>
</evidence>
<dbReference type="InterPro" id="IPR014977">
    <property type="entry name" value="WRC_dom"/>
</dbReference>
<dbReference type="GO" id="GO:0031490">
    <property type="term" value="F:chromatin DNA binding"/>
    <property type="evidence" value="ECO:0007669"/>
    <property type="project" value="TreeGrafter"/>
</dbReference>
<feature type="compositionally biased region" description="Acidic residues" evidence="9">
    <location>
        <begin position="81"/>
        <end position="93"/>
    </location>
</feature>
<keyword evidence="5" id="KW-0804">Transcription</keyword>
<dbReference type="InterPro" id="IPR003347">
    <property type="entry name" value="JmjC_dom"/>
</dbReference>
<comment type="caution">
    <text evidence="8">Lacks conserved residue(s) required for the propagation of feature annotation.</text>
</comment>
<dbReference type="Gene3D" id="2.60.120.650">
    <property type="entry name" value="Cupin"/>
    <property type="match status" value="2"/>
</dbReference>
<dbReference type="SUPFAM" id="SSF51197">
    <property type="entry name" value="Clavaminate synthase-like"/>
    <property type="match status" value="2"/>
</dbReference>
<feature type="compositionally biased region" description="Basic and acidic residues" evidence="9">
    <location>
        <begin position="1245"/>
        <end position="1262"/>
    </location>
</feature>
<dbReference type="EMBL" id="JAGGNH010000007">
    <property type="protein sequence ID" value="KAJ0966849.1"/>
    <property type="molecule type" value="Genomic_DNA"/>
</dbReference>
<evidence type="ECO:0000259" key="11">
    <source>
        <dbReference type="PROSITE" id="PS51184"/>
    </source>
</evidence>
<feature type="compositionally biased region" description="Polar residues" evidence="9">
    <location>
        <begin position="969"/>
        <end position="985"/>
    </location>
</feature>
<feature type="compositionally biased region" description="Basic and acidic residues" evidence="9">
    <location>
        <begin position="335"/>
        <end position="355"/>
    </location>
</feature>
<evidence type="ECO:0000259" key="12">
    <source>
        <dbReference type="PROSITE" id="PS51667"/>
    </source>
</evidence>
<feature type="compositionally biased region" description="Basic and acidic residues" evidence="9">
    <location>
        <begin position="235"/>
        <end position="244"/>
    </location>
</feature>
<feature type="compositionally biased region" description="Basic and acidic residues" evidence="9">
    <location>
        <begin position="193"/>
        <end position="213"/>
    </location>
</feature>
<dbReference type="OrthoDB" id="1667110at2759"/>
<reference evidence="13" key="1">
    <citation type="submission" date="2021-03" db="EMBL/GenBank/DDBJ databases">
        <authorList>
            <person name="Li Z."/>
            <person name="Yang C."/>
        </authorList>
    </citation>
    <scope>NUCLEOTIDE SEQUENCE</scope>
    <source>
        <strain evidence="13">Dzin_1.0</strain>
        <tissue evidence="13">Leaf</tissue>
    </source>
</reference>
<dbReference type="GO" id="GO:0008270">
    <property type="term" value="F:zinc ion binding"/>
    <property type="evidence" value="ECO:0007669"/>
    <property type="project" value="UniProtKB-KW"/>
</dbReference>
<dbReference type="Proteomes" id="UP001085076">
    <property type="component" value="Miscellaneous, Linkage group lg07"/>
</dbReference>
<name>A0A9D5C5S9_9LILI</name>
<dbReference type="InterPro" id="IPR045109">
    <property type="entry name" value="LSDs-like"/>
</dbReference>
<feature type="domain" description="WRC" evidence="12">
    <location>
        <begin position="16"/>
        <end position="64"/>
    </location>
</feature>
<keyword evidence="3" id="KW-0479">Metal-binding</keyword>
<feature type="region of interest" description="Disordered" evidence="9">
    <location>
        <begin position="1332"/>
        <end position="1359"/>
    </location>
</feature>
<evidence type="ECO:0000256" key="6">
    <source>
        <dbReference type="ARBA" id="ARBA00023242"/>
    </source>
</evidence>
<dbReference type="PANTHER" id="PTHR12549">
    <property type="entry name" value="JMJC DOMAIN-CONTAINING HISTONE DEMETHYLATION PROTEIN"/>
    <property type="match status" value="1"/>
</dbReference>
<comment type="subcellular location">
    <subcellularLocation>
        <location evidence="1">Nucleus</location>
    </subcellularLocation>
</comment>
<evidence type="ECO:0000256" key="5">
    <source>
        <dbReference type="ARBA" id="ARBA00023163"/>
    </source>
</evidence>
<dbReference type="InterPro" id="IPR001841">
    <property type="entry name" value="Znf_RING"/>
</dbReference>
<dbReference type="GO" id="GO:0032454">
    <property type="term" value="F:histone H3K9 demethylase activity"/>
    <property type="evidence" value="ECO:0007669"/>
    <property type="project" value="InterPro"/>
</dbReference>
<dbReference type="SMART" id="SM00558">
    <property type="entry name" value="JmjC"/>
    <property type="match status" value="1"/>
</dbReference>
<feature type="domain" description="JmjC" evidence="11">
    <location>
        <begin position="850"/>
        <end position="1513"/>
    </location>
</feature>
<evidence type="ECO:0000256" key="3">
    <source>
        <dbReference type="ARBA" id="ARBA00022723"/>
    </source>
</evidence>
<evidence type="ECO:0000256" key="8">
    <source>
        <dbReference type="PROSITE-ProRule" id="PRU01002"/>
    </source>
</evidence>
<evidence type="ECO:0000259" key="10">
    <source>
        <dbReference type="PROSITE" id="PS50089"/>
    </source>
</evidence>
<dbReference type="GO" id="GO:0003712">
    <property type="term" value="F:transcription coregulator activity"/>
    <property type="evidence" value="ECO:0007669"/>
    <property type="project" value="TreeGrafter"/>
</dbReference>
<dbReference type="FunFam" id="2.60.120.650:FF:000033">
    <property type="entry name" value="Transcription factor jumonji (JmjC) domain-containing protein"/>
    <property type="match status" value="1"/>
</dbReference>
<sequence>MASDDDGGSAARRGIPPPDSRCSRTDGKSWRCKNWRSGVDDRYCELHKEQMRAKDVSFRSSAVVNAGREITLRERRPGPSLEEDGSENEESEEDASRKGNAKKSKGGSSKAGQKIKKPVKKKKKDAEEDSGGDGDEDFEAGSSSEAKVLKESKKSIKEMDIDGSGSDEDLPPVKGNEKKGKIRSLKLSHERKRGGTEKVKKSKAAEDSSKDGDEGFEVGSSSEEKGLKESKKRIMKAEVDRSGSEEYAPLVKGNERKGKDWIRKAGQKRKREGKEKVNKSKTVEEDSSCNGDEDVEDGSSSEAKASKEFKKNNKKQEMDLPDREEVDTPPVKVNGKKDKDGILKAGQKEKRGSKEKVKKNKSVKENSSSDGDEDFEIGSLLKTKGLKESKKSNKKPEGSKRKLLIGEDALMCHQCQRNDKGTVIWCSECKKRRYCIPCVTRWYPLLSVEEFAKKCPVCRSNCNCKACLRMKGITQPAERKIDEAEKVQASYYILYKLLPWLKEFLQEQRVEKEIEAKIKGMASSELKLQRASCDSDERVYCNNCRTSIVDFHRSCPSCSYDLCLSCCRELREGHIPGGDPRISMQYESRGKDYIHGGAPDVKSKLQGCSSAAQAAKPSGHVVALRNWKANQDGTIPCPPKEIDGCGDSLLELKCMFPENVLQELEERASMITERKECKKYSDISSWCSCFTVSGETVSESEVLRKAASRENSDDNYLYCPTATDIQQGALQHFQKHWVKGQPVIVRDVLASTSGLSWEPMVMWRALREKKSKVESENFAVKAIDCLDWCEVEINIHQFFKGYTDGRSHSNRWPEMLKLKDWPPASSFEERLPRHGAEFITALPFPEYTDPRHGILNLAVKLPEDVLKPDLGPKTYIAYGLAQELGRGDSVTKLHCDMSDAVNVLTHTAEVTVPSRQFPEIDKLKMKHQDQDMREQLCTSKKDVGTVETKPEKTSQGFVRTPLNIKFNAPQTNKDVCSSPRASTVESARPYTPPVKSMKVESELDEQNENIMSTTEPAIKEVEAEDMVADETNSAQAPQESIGNQFGTDSNITQENVGMMGMSSPHALTVGTAQPHTVPVKSMEVDKDCSEKKENIVSIAEPAVKEVNSEAEKSVDAGLSDSVIQIRSNTPDIDHGNIVGTGVISISNDGKDEKVAVFADGRTVENDCCTLNEQVPVKSELLYPAVPEVDAKESDNTDVHTRATELNTGVEDMPSDIKQAESDVVTCCRSVEENEEKNMEKEIEQLEKKGVDEDSRKELDKTVSDSAVEESQSKVVCETQCSGLTLQGESKNEAELEHQATKSNHMPEDSEKLIDLKKVVGGKKRKIRMPETSGGRIKEKGDPIDEVNKSHGKLDGHLGQEDIGLENSVDDIESACKKMKTALESAVSNDAFDQKQPKGGALWDIFRREDSPKLQEYLRKHCTEFRHVYCCPVEQVVHPIHDQSFYLTVEHKRRLKEEYGIEPWTFEQNLGEAVFIPAGCPHQVRNLKSCIKVALDFVSPENVQECIRLTDEFRLLPQDHRAKEDKLEVKKITLYALQKVIEDLKDKKYHRRSKKTAKEKTSA</sequence>
<comment type="similarity">
    <text evidence="2">Belongs to the JARID1 histone demethylase family.</text>
</comment>
<keyword evidence="14" id="KW-1185">Reference proteome</keyword>
<dbReference type="InterPro" id="IPR018866">
    <property type="entry name" value="Znf-4CXXC_R1"/>
</dbReference>
<evidence type="ECO:0000313" key="13">
    <source>
        <dbReference type="EMBL" id="KAJ0966849.1"/>
    </source>
</evidence>
<keyword evidence="6" id="KW-0539">Nucleus</keyword>
<evidence type="ECO:0000313" key="14">
    <source>
        <dbReference type="Proteomes" id="UP001085076"/>
    </source>
</evidence>
<keyword evidence="7" id="KW-0862">Zinc</keyword>
<dbReference type="PROSITE" id="PS51184">
    <property type="entry name" value="JMJC"/>
    <property type="match status" value="1"/>
</dbReference>
<evidence type="ECO:0000256" key="7">
    <source>
        <dbReference type="PROSITE-ProRule" id="PRU00175"/>
    </source>
</evidence>
<feature type="compositionally biased region" description="Basic and acidic residues" evidence="9">
    <location>
        <begin position="147"/>
        <end position="160"/>
    </location>
</feature>
<evidence type="ECO:0000256" key="9">
    <source>
        <dbReference type="SAM" id="MobiDB-lite"/>
    </source>
</evidence>
<accession>A0A9D5C5S9</accession>
<keyword evidence="7" id="KW-0863">Zinc-finger</keyword>
<feature type="region of interest" description="Disordered" evidence="9">
    <location>
        <begin position="50"/>
        <end position="375"/>
    </location>
</feature>
<dbReference type="PROSITE" id="PS51667">
    <property type="entry name" value="WRC"/>
    <property type="match status" value="1"/>
</dbReference>
<evidence type="ECO:0000256" key="4">
    <source>
        <dbReference type="ARBA" id="ARBA00023015"/>
    </source>
</evidence>
<evidence type="ECO:0000256" key="2">
    <source>
        <dbReference type="ARBA" id="ARBA00006801"/>
    </source>
</evidence>
<feature type="compositionally biased region" description="Basic and acidic residues" evidence="9">
    <location>
        <begin position="272"/>
        <end position="284"/>
    </location>
</feature>
<dbReference type="PANTHER" id="PTHR12549:SF64">
    <property type="entry name" value="OS02G0828900 PROTEIN"/>
    <property type="match status" value="1"/>
</dbReference>
<protein>
    <recommendedName>
        <fullName evidence="15">Lysine-specific demethylase JMJ25</fullName>
    </recommendedName>
</protein>
<dbReference type="GO" id="GO:0000118">
    <property type="term" value="C:histone deacetylase complex"/>
    <property type="evidence" value="ECO:0007669"/>
    <property type="project" value="TreeGrafter"/>
</dbReference>
<evidence type="ECO:0000256" key="1">
    <source>
        <dbReference type="ARBA" id="ARBA00004123"/>
    </source>
</evidence>
<proteinExistence type="inferred from homology"/>
<feature type="compositionally biased region" description="Basic and acidic residues" evidence="9">
    <location>
        <begin position="253"/>
        <end position="263"/>
    </location>
</feature>
<dbReference type="PROSITE" id="PS50089">
    <property type="entry name" value="ZF_RING_2"/>
    <property type="match status" value="1"/>
</dbReference>
<feature type="domain" description="RING-type" evidence="10">
    <location>
        <begin position="412"/>
        <end position="459"/>
    </location>
</feature>
<organism evidence="13 14">
    <name type="scientific">Dioscorea zingiberensis</name>
    <dbReference type="NCBI Taxonomy" id="325984"/>
    <lineage>
        <taxon>Eukaryota</taxon>
        <taxon>Viridiplantae</taxon>
        <taxon>Streptophyta</taxon>
        <taxon>Embryophyta</taxon>
        <taxon>Tracheophyta</taxon>
        <taxon>Spermatophyta</taxon>
        <taxon>Magnoliopsida</taxon>
        <taxon>Liliopsida</taxon>
        <taxon>Dioscoreales</taxon>
        <taxon>Dioscoreaceae</taxon>
        <taxon>Dioscorea</taxon>
    </lineage>
</organism>
<dbReference type="Pfam" id="PF08879">
    <property type="entry name" value="WRC"/>
    <property type="match status" value="1"/>
</dbReference>
<feature type="region of interest" description="Disordered" evidence="9">
    <location>
        <begin position="1245"/>
        <end position="1268"/>
    </location>
</feature>
<feature type="region of interest" description="Disordered" evidence="9">
    <location>
        <begin position="1"/>
        <end position="31"/>
    </location>
</feature>
<feature type="compositionally biased region" description="Basic residues" evidence="9">
    <location>
        <begin position="180"/>
        <end position="192"/>
    </location>
</feature>
<reference evidence="13" key="2">
    <citation type="journal article" date="2022" name="Hortic Res">
        <title>The genome of Dioscorea zingiberensis sheds light on the biosynthesis, origin and evolution of the medicinally important diosgenin saponins.</title>
        <authorList>
            <person name="Li Y."/>
            <person name="Tan C."/>
            <person name="Li Z."/>
            <person name="Guo J."/>
            <person name="Li S."/>
            <person name="Chen X."/>
            <person name="Wang C."/>
            <person name="Dai X."/>
            <person name="Yang H."/>
            <person name="Song W."/>
            <person name="Hou L."/>
            <person name="Xu J."/>
            <person name="Tong Z."/>
            <person name="Xu A."/>
            <person name="Yuan X."/>
            <person name="Wang W."/>
            <person name="Yang Q."/>
            <person name="Chen L."/>
            <person name="Sun Z."/>
            <person name="Wang K."/>
            <person name="Pan B."/>
            <person name="Chen J."/>
            <person name="Bao Y."/>
            <person name="Liu F."/>
            <person name="Qi X."/>
            <person name="Gang D.R."/>
            <person name="Wen J."/>
            <person name="Li J."/>
        </authorList>
    </citation>
    <scope>NUCLEOTIDE SEQUENCE</scope>
    <source>
        <strain evidence="13">Dzin_1.0</strain>
    </source>
</reference>
<dbReference type="GO" id="GO:0006357">
    <property type="term" value="P:regulation of transcription by RNA polymerase II"/>
    <property type="evidence" value="ECO:0007669"/>
    <property type="project" value="TreeGrafter"/>
</dbReference>
<keyword evidence="4" id="KW-0805">Transcription regulation</keyword>
<feature type="compositionally biased region" description="Basic and acidic residues" evidence="9">
    <location>
        <begin position="304"/>
        <end position="323"/>
    </location>
</feature>
<dbReference type="GO" id="GO:0000785">
    <property type="term" value="C:chromatin"/>
    <property type="evidence" value="ECO:0007669"/>
    <property type="project" value="TreeGrafter"/>
</dbReference>
<dbReference type="Pfam" id="PF10497">
    <property type="entry name" value="zf-4CXXC_R1"/>
    <property type="match status" value="1"/>
</dbReference>
<feature type="compositionally biased region" description="Acidic residues" evidence="9">
    <location>
        <begin position="127"/>
        <end position="139"/>
    </location>
</feature>
<feature type="compositionally biased region" description="Acidic residues" evidence="9">
    <location>
        <begin position="285"/>
        <end position="299"/>
    </location>
</feature>
<feature type="region of interest" description="Disordered" evidence="9">
    <location>
        <begin position="969"/>
        <end position="1007"/>
    </location>
</feature>
<comment type="caution">
    <text evidence="13">The sequence shown here is derived from an EMBL/GenBank/DDBJ whole genome shotgun (WGS) entry which is preliminary data.</text>
</comment>
<feature type="compositionally biased region" description="Basic and acidic residues" evidence="9">
    <location>
        <begin position="1335"/>
        <end position="1359"/>
    </location>
</feature>